<dbReference type="AlphaFoldDB" id="A0AA36BBE8"/>
<dbReference type="PANTHER" id="PTHR33064">
    <property type="entry name" value="POL PROTEIN"/>
    <property type="match status" value="1"/>
</dbReference>
<dbReference type="InterPro" id="IPR000477">
    <property type="entry name" value="RT_dom"/>
</dbReference>
<dbReference type="Proteomes" id="UP001162480">
    <property type="component" value="Chromosome 12"/>
</dbReference>
<dbReference type="Gene3D" id="3.30.70.270">
    <property type="match status" value="1"/>
</dbReference>
<feature type="domain" description="Reverse transcriptase" evidence="1">
    <location>
        <begin position="1"/>
        <end position="86"/>
    </location>
</feature>
<sequence length="156" mass="18050">MALYRMPFRVTNGSACFQRIMDDFVSKYKLRDTFPFIDNLTICEKDQNDHDMNLEKFEIAAKSEGLTMNEEKCVYSTTLDFLGYRISHNTLSPDPERLAPLLNLPIPTDQKSLKRIVGVISLLLFLLLESTGLSDRHFKSFLFFIQCNFLNDHVSN</sequence>
<dbReference type="PANTHER" id="PTHR33064:SF37">
    <property type="entry name" value="RIBONUCLEASE H"/>
    <property type="match status" value="1"/>
</dbReference>
<organism evidence="2 3">
    <name type="scientific">Octopus vulgaris</name>
    <name type="common">Common octopus</name>
    <dbReference type="NCBI Taxonomy" id="6645"/>
    <lineage>
        <taxon>Eukaryota</taxon>
        <taxon>Metazoa</taxon>
        <taxon>Spiralia</taxon>
        <taxon>Lophotrochozoa</taxon>
        <taxon>Mollusca</taxon>
        <taxon>Cephalopoda</taxon>
        <taxon>Coleoidea</taxon>
        <taxon>Octopodiformes</taxon>
        <taxon>Octopoda</taxon>
        <taxon>Incirrata</taxon>
        <taxon>Octopodidae</taxon>
        <taxon>Octopus</taxon>
    </lineage>
</organism>
<evidence type="ECO:0000313" key="2">
    <source>
        <dbReference type="EMBL" id="CAI9731049.1"/>
    </source>
</evidence>
<protein>
    <recommendedName>
        <fullName evidence="1">Reverse transcriptase domain-containing protein</fullName>
    </recommendedName>
</protein>
<keyword evidence="3" id="KW-1185">Reference proteome</keyword>
<dbReference type="InterPro" id="IPR043128">
    <property type="entry name" value="Rev_trsase/Diguanyl_cyclase"/>
</dbReference>
<dbReference type="InterPro" id="IPR043502">
    <property type="entry name" value="DNA/RNA_pol_sf"/>
</dbReference>
<accession>A0AA36BBE8</accession>
<dbReference type="PROSITE" id="PS50878">
    <property type="entry name" value="RT_POL"/>
    <property type="match status" value="1"/>
</dbReference>
<reference evidence="2" key="1">
    <citation type="submission" date="2023-08" db="EMBL/GenBank/DDBJ databases">
        <authorList>
            <person name="Alioto T."/>
            <person name="Alioto T."/>
            <person name="Gomez Garrido J."/>
        </authorList>
    </citation>
    <scope>NUCLEOTIDE SEQUENCE</scope>
</reference>
<dbReference type="SUPFAM" id="SSF56672">
    <property type="entry name" value="DNA/RNA polymerases"/>
    <property type="match status" value="1"/>
</dbReference>
<gene>
    <name evidence="2" type="ORF">OCTVUL_1B000672</name>
</gene>
<evidence type="ECO:0000259" key="1">
    <source>
        <dbReference type="PROSITE" id="PS50878"/>
    </source>
</evidence>
<evidence type="ECO:0000313" key="3">
    <source>
        <dbReference type="Proteomes" id="UP001162480"/>
    </source>
</evidence>
<proteinExistence type="predicted"/>
<name>A0AA36BBE8_OCTVU</name>
<dbReference type="InterPro" id="IPR051320">
    <property type="entry name" value="Viral_Replic_Matur_Polypro"/>
</dbReference>
<dbReference type="Pfam" id="PF00078">
    <property type="entry name" value="RVT_1"/>
    <property type="match status" value="1"/>
</dbReference>
<dbReference type="EMBL" id="OX597825">
    <property type="protein sequence ID" value="CAI9731049.1"/>
    <property type="molecule type" value="Genomic_DNA"/>
</dbReference>